<dbReference type="PANTHER" id="PTHR17920:SF3">
    <property type="entry name" value="TRANSMEMBRANE AND COILED-COIL DOMAIN-CONTAINING PROTEIN 4"/>
    <property type="match status" value="1"/>
</dbReference>
<feature type="compositionally biased region" description="Basic and acidic residues" evidence="5">
    <location>
        <begin position="66"/>
        <end position="75"/>
    </location>
</feature>
<dbReference type="Proteomes" id="UP000509704">
    <property type="component" value="Chromosome 4"/>
</dbReference>
<feature type="compositionally biased region" description="Basic and acidic residues" evidence="5">
    <location>
        <begin position="1033"/>
        <end position="1056"/>
    </location>
</feature>
<sequence>MSDSEEDLGFQLKTLKIASKAQSRHGCDDSSNLKNAMMPEEEYGDLAAPSTNSVVQNESVDTDQYEGDRQKDKMEGAQINEEPNEDQSKALDYEKTSLRSSRASENSRSCGPEQVSSTEMGHETTTGSDYNENAANDQERLDLAHDLDLNLDTDSDGEWQNMNAIASYNVYNEKGELDLRTHGDDNTRTLSQEMLSQTMNHLGNYNGVSPEQKKTATFGYTKVAAEEQAYRSYNANRKTDFLFDHKRMKKLNDSKNSLSGNADSVSHTETEKDSYDEYEEDVEPMDDLNADTQLNITRSLLSDKEKFAYVGAINVLSNQLCTDLATLCLCTDIVSHKKLAQRLQFAQKDTARWKTEILHRLYEHLGLIFEEIQMIEKLSMHGVRLEDLCKCLQTTQSINNPFEVNDVEEQDILEKKEKEGPKEETEKHDRADEDTQAPVKEVLLNSESDVKAGSVRDHDTPNDKTTESNADTPDVNVVPTEIIQPQNIKNQGQLEVDITWTIICDLFLLLLQDATYDARSRTLLIKFGDLLNINNVEICEFERRVTDSLDMEQSTEDQVWNESEHMKDRRKRRKRRKMCYVGLAMVGGSLVLGLSGGLLAPVIGAGIAAGLSTIGITGATGFLTGAGGATVVALTSTAIGGNIGARGMSKRMGSVRTFEFRPLHNNRRVNLIISVSGWMIGNEDDVRLPYSTVDPVEGDLYSLFWEPEMLKSIGQTINIVANEVFTQVIQQVLGATILTAFISAIQWPMGLSKLGYILDNPWSVSLDRAWAAGLILADTLMSRNLGERPVTLMGFSLGSRVIYSCLVELCKRKAHGLIENVFIFGTPVVRKKEHLVMARSVVSGRFVNAYSLKDWMLAYLFRAAAGGFSKVMGIAPVEGVEGVENFDCTETVDGHLAYRKNMPKLLKQLGVSVVSEEFVEIEETMDPEQVKRQRKLVHDVDAAQKKLLEKKSHNGWIPKWMRPKKSKWRTMVEDAVEEANDLESVEELSPELPQVKKRDHALVDHAALMHELQLIKAALHEGQLNNQNIEEEIPSKADIEPPQREQKSAEKCREETAPPAVSSNNFQLLTAGRTVLPEDDSSKNKAMEFAFADDF</sequence>
<feature type="region of interest" description="Disordered" evidence="5">
    <location>
        <begin position="414"/>
        <end position="474"/>
    </location>
</feature>
<keyword evidence="4 6" id="KW-0472">Membrane</keyword>
<comment type="subcellular location">
    <subcellularLocation>
        <location evidence="1">Membrane</location>
        <topology evidence="1">Multi-pass membrane protein</topology>
    </subcellularLocation>
</comment>
<dbReference type="GO" id="GO:0016020">
    <property type="term" value="C:membrane"/>
    <property type="evidence" value="ECO:0007669"/>
    <property type="project" value="UniProtKB-SubCell"/>
</dbReference>
<dbReference type="AlphaFoldDB" id="A0A7H9B367"/>
<evidence type="ECO:0000313" key="7">
    <source>
        <dbReference type="EMBL" id="QLG72876.1"/>
    </source>
</evidence>
<accession>A0A7H9B367</accession>
<feature type="transmembrane region" description="Helical" evidence="6">
    <location>
        <begin position="498"/>
        <end position="516"/>
    </location>
</feature>
<reference evidence="7 8" key="1">
    <citation type="submission" date="2020-07" db="EMBL/GenBank/DDBJ databases">
        <title>The yeast mating-type switching endonuclease HO is a domesticated member of an unorthodox homing genetic element family.</title>
        <authorList>
            <person name="Coughlan A.Y."/>
            <person name="Lombardi L."/>
            <person name="Braun-Galleani S."/>
            <person name="Martos A.R."/>
            <person name="Galeote V."/>
            <person name="Bigey F."/>
            <person name="Dequin S."/>
            <person name="Byrne K.P."/>
            <person name="Wolfe K.H."/>
        </authorList>
    </citation>
    <scope>NUCLEOTIDE SEQUENCE [LARGE SCALE GENOMIC DNA]</scope>
    <source>
        <strain evidence="7 8">NRRL Y-6702</strain>
    </source>
</reference>
<feature type="compositionally biased region" description="Polar residues" evidence="5">
    <location>
        <begin position="254"/>
        <end position="265"/>
    </location>
</feature>
<feature type="compositionally biased region" description="Basic and acidic residues" evidence="5">
    <location>
        <begin position="414"/>
        <end position="433"/>
    </location>
</feature>
<gene>
    <name evidence="7" type="ORF">HG535_0D05850</name>
</gene>
<evidence type="ECO:0000256" key="3">
    <source>
        <dbReference type="ARBA" id="ARBA00022989"/>
    </source>
</evidence>
<evidence type="ECO:0000313" key="8">
    <source>
        <dbReference type="Proteomes" id="UP000509704"/>
    </source>
</evidence>
<keyword evidence="8" id="KW-1185">Reference proteome</keyword>
<feature type="compositionally biased region" description="Polar residues" evidence="5">
    <location>
        <begin position="49"/>
        <end position="59"/>
    </location>
</feature>
<evidence type="ECO:0008006" key="9">
    <source>
        <dbReference type="Google" id="ProtNLM"/>
    </source>
</evidence>
<organism evidence="7 8">
    <name type="scientific">Zygotorulaspora mrakii</name>
    <name type="common">Zygosaccharomyces mrakii</name>
    <dbReference type="NCBI Taxonomy" id="42260"/>
    <lineage>
        <taxon>Eukaryota</taxon>
        <taxon>Fungi</taxon>
        <taxon>Dikarya</taxon>
        <taxon>Ascomycota</taxon>
        <taxon>Saccharomycotina</taxon>
        <taxon>Saccharomycetes</taxon>
        <taxon>Saccharomycetales</taxon>
        <taxon>Saccharomycetaceae</taxon>
        <taxon>Zygotorulaspora</taxon>
    </lineage>
</organism>
<dbReference type="EMBL" id="CP058607">
    <property type="protein sequence ID" value="QLG72876.1"/>
    <property type="molecule type" value="Genomic_DNA"/>
</dbReference>
<feature type="compositionally biased region" description="Basic and acidic residues" evidence="5">
    <location>
        <begin position="86"/>
        <end position="97"/>
    </location>
</feature>
<feature type="region of interest" description="Disordered" evidence="5">
    <location>
        <begin position="1030"/>
        <end position="1067"/>
    </location>
</feature>
<feature type="compositionally biased region" description="Polar residues" evidence="5">
    <location>
        <begin position="98"/>
        <end position="132"/>
    </location>
</feature>
<evidence type="ECO:0000256" key="5">
    <source>
        <dbReference type="SAM" id="MobiDB-lite"/>
    </source>
</evidence>
<dbReference type="GeneID" id="59236599"/>
<dbReference type="OrthoDB" id="277931at2759"/>
<dbReference type="RefSeq" id="XP_037144603.1">
    <property type="nucleotide sequence ID" value="XM_037288708.1"/>
</dbReference>
<dbReference type="InterPro" id="IPR007941">
    <property type="entry name" value="DUF726"/>
</dbReference>
<evidence type="ECO:0000256" key="2">
    <source>
        <dbReference type="ARBA" id="ARBA00022692"/>
    </source>
</evidence>
<feature type="region of interest" description="Disordered" evidence="5">
    <location>
        <begin position="253"/>
        <end position="276"/>
    </location>
</feature>
<name>A0A7H9B367_ZYGMR</name>
<feature type="compositionally biased region" description="Basic and acidic residues" evidence="5">
    <location>
        <begin position="266"/>
        <end position="275"/>
    </location>
</feature>
<proteinExistence type="predicted"/>
<feature type="transmembrane region" description="Helical" evidence="6">
    <location>
        <begin position="621"/>
        <end position="643"/>
    </location>
</feature>
<dbReference type="PANTHER" id="PTHR17920">
    <property type="entry name" value="TRANSMEMBRANE AND COILED-COIL DOMAIN-CONTAINING PROTEIN 4 TMCO4"/>
    <property type="match status" value="1"/>
</dbReference>
<feature type="compositionally biased region" description="Basic and acidic residues" evidence="5">
    <location>
        <begin position="448"/>
        <end position="466"/>
    </location>
</feature>
<evidence type="ECO:0000256" key="1">
    <source>
        <dbReference type="ARBA" id="ARBA00004141"/>
    </source>
</evidence>
<protein>
    <recommendedName>
        <fullName evidence="9">DUF726 domain-containing protein</fullName>
    </recommendedName>
</protein>
<keyword evidence="2 6" id="KW-0812">Transmembrane</keyword>
<evidence type="ECO:0000256" key="4">
    <source>
        <dbReference type="ARBA" id="ARBA00023136"/>
    </source>
</evidence>
<evidence type="ECO:0000256" key="6">
    <source>
        <dbReference type="SAM" id="Phobius"/>
    </source>
</evidence>
<dbReference type="KEGG" id="zmk:HG535_0D05850"/>
<keyword evidence="3 6" id="KW-1133">Transmembrane helix</keyword>
<dbReference type="Pfam" id="PF05277">
    <property type="entry name" value="DUF726"/>
    <property type="match status" value="1"/>
</dbReference>
<feature type="region of interest" description="Disordered" evidence="5">
    <location>
        <begin position="18"/>
        <end position="132"/>
    </location>
</feature>
<feature type="transmembrane region" description="Helical" evidence="6">
    <location>
        <begin position="579"/>
        <end position="609"/>
    </location>
</feature>